<dbReference type="AlphaFoldDB" id="A0A382P7I2"/>
<dbReference type="PROSITE" id="PS51257">
    <property type="entry name" value="PROKAR_LIPOPROTEIN"/>
    <property type="match status" value="1"/>
</dbReference>
<reference evidence="1" key="1">
    <citation type="submission" date="2018-05" db="EMBL/GenBank/DDBJ databases">
        <authorList>
            <person name="Lanie J.A."/>
            <person name="Ng W.-L."/>
            <person name="Kazmierczak K.M."/>
            <person name="Andrzejewski T.M."/>
            <person name="Davidsen T.M."/>
            <person name="Wayne K.J."/>
            <person name="Tettelin H."/>
            <person name="Glass J.I."/>
            <person name="Rusch D."/>
            <person name="Podicherti R."/>
            <person name="Tsui H.-C.T."/>
            <person name="Winkler M.E."/>
        </authorList>
    </citation>
    <scope>NUCLEOTIDE SEQUENCE</scope>
</reference>
<dbReference type="Gene3D" id="1.50.10.20">
    <property type="match status" value="1"/>
</dbReference>
<dbReference type="InterPro" id="IPR012669">
    <property type="entry name" value="Pectate_lyase"/>
</dbReference>
<proteinExistence type="predicted"/>
<feature type="non-terminal residue" evidence="1">
    <location>
        <position position="192"/>
    </location>
</feature>
<dbReference type="EMBL" id="UINC01105432">
    <property type="protein sequence ID" value="SVC69363.1"/>
    <property type="molecule type" value="Genomic_DNA"/>
</dbReference>
<dbReference type="Pfam" id="PF09492">
    <property type="entry name" value="Pec_lyase"/>
    <property type="match status" value="1"/>
</dbReference>
<dbReference type="SUPFAM" id="SSF81853">
    <property type="entry name" value="Family 10 polysaccharide lyase"/>
    <property type="match status" value="1"/>
</dbReference>
<gene>
    <name evidence="1" type="ORF">METZ01_LOCUS322217</name>
</gene>
<name>A0A382P7I2_9ZZZZ</name>
<organism evidence="1">
    <name type="scientific">marine metagenome</name>
    <dbReference type="NCBI Taxonomy" id="408172"/>
    <lineage>
        <taxon>unclassified sequences</taxon>
        <taxon>metagenomes</taxon>
        <taxon>ecological metagenomes</taxon>
    </lineage>
</organism>
<protein>
    <recommendedName>
        <fullName evidence="2">Pectate lyase</fullName>
    </recommendedName>
</protein>
<sequence length="192" mass="21759">MKSLLPVICLLLCSCLLFAADNMAENILLHQRNNGGWPKNYDWERELTEGERKNLRAKKKKNDSTFDNGATHTEVRYLAKAFLTTGEKRYKEAALKGIEFMLEAQYDNGGWPQRFPKPSGYSAHITFNDGAMVGVMSVLRDISGDRKDYPFVSNELRKHCGEAVDRGIPCILKCQIVVDGKKTAWCAQHDEE</sequence>
<evidence type="ECO:0008006" key="2">
    <source>
        <dbReference type="Google" id="ProtNLM"/>
    </source>
</evidence>
<evidence type="ECO:0000313" key="1">
    <source>
        <dbReference type="EMBL" id="SVC69363.1"/>
    </source>
</evidence>
<accession>A0A382P7I2</accession>
<dbReference type="NCBIfam" id="TIGR02474">
    <property type="entry name" value="pec_lyase"/>
    <property type="match status" value="1"/>
</dbReference>